<evidence type="ECO:0000256" key="1">
    <source>
        <dbReference type="ARBA" id="ARBA00022722"/>
    </source>
</evidence>
<dbReference type="GO" id="GO:0006289">
    <property type="term" value="P:nucleotide-excision repair"/>
    <property type="evidence" value="ECO:0007669"/>
    <property type="project" value="InterPro"/>
</dbReference>
<organism evidence="7 8">
    <name type="scientific">Anaerobacillus alkaliphilus</name>
    <dbReference type="NCBI Taxonomy" id="1548597"/>
    <lineage>
        <taxon>Bacteria</taxon>
        <taxon>Bacillati</taxon>
        <taxon>Bacillota</taxon>
        <taxon>Bacilli</taxon>
        <taxon>Bacillales</taxon>
        <taxon>Bacillaceae</taxon>
        <taxon>Anaerobacillus</taxon>
    </lineage>
</organism>
<dbReference type="PANTHER" id="PTHR31290:SF5">
    <property type="entry name" value="UV-DAMAGE ENDONUCLEASE"/>
    <property type="match status" value="1"/>
</dbReference>
<dbReference type="InterPro" id="IPR004601">
    <property type="entry name" value="UvdE"/>
</dbReference>
<keyword evidence="4" id="KW-0228">DNA excision</keyword>
<dbReference type="InterPro" id="IPR036237">
    <property type="entry name" value="Xyl_isomerase-like_sf"/>
</dbReference>
<evidence type="ECO:0000256" key="4">
    <source>
        <dbReference type="ARBA" id="ARBA00022769"/>
    </source>
</evidence>
<reference evidence="7 8" key="1">
    <citation type="journal article" date="2019" name="Int. J. Syst. Evol. Microbiol.">
        <title>Anaerobacillus alkaliphilus sp. nov., a novel alkaliphilic and moderately halophilic bacterium.</title>
        <authorList>
            <person name="Borsodi A.K."/>
            <person name="Aszalos J.M."/>
            <person name="Bihari P."/>
            <person name="Nagy I."/>
            <person name="Schumann P."/>
            <person name="Sproer C."/>
            <person name="Kovacs A.L."/>
            <person name="Boka K."/>
            <person name="Dobosy P."/>
            <person name="Ovari M."/>
            <person name="Szili-Kovacs T."/>
            <person name="Toth E."/>
        </authorList>
    </citation>
    <scope>NUCLEOTIDE SEQUENCE [LARGE SCALE GENOMIC DNA]</scope>
    <source>
        <strain evidence="7 8">B16-10</strain>
    </source>
</reference>
<dbReference type="Pfam" id="PF03851">
    <property type="entry name" value="UvdE"/>
    <property type="match status" value="1"/>
</dbReference>
<evidence type="ECO:0000256" key="2">
    <source>
        <dbReference type="ARBA" id="ARBA00022759"/>
    </source>
</evidence>
<keyword evidence="8" id="KW-1185">Reference proteome</keyword>
<dbReference type="GO" id="GO:0009411">
    <property type="term" value="P:response to UV"/>
    <property type="evidence" value="ECO:0007669"/>
    <property type="project" value="InterPro"/>
</dbReference>
<gene>
    <name evidence="7" type="primary">uvsE</name>
    <name evidence="7" type="ORF">DS745_01450</name>
</gene>
<keyword evidence="3" id="KW-0227">DNA damage</keyword>
<dbReference type="PANTHER" id="PTHR31290">
    <property type="entry name" value="UV-DAMAGE ENDONUCLEASE"/>
    <property type="match status" value="1"/>
</dbReference>
<dbReference type="GO" id="GO:0004519">
    <property type="term" value="F:endonuclease activity"/>
    <property type="evidence" value="ECO:0007669"/>
    <property type="project" value="UniProtKB-KW"/>
</dbReference>
<dbReference type="EMBL" id="QOUX01000001">
    <property type="protein sequence ID" value="RXJ04627.1"/>
    <property type="molecule type" value="Genomic_DNA"/>
</dbReference>
<dbReference type="GO" id="GO:0016787">
    <property type="term" value="F:hydrolase activity"/>
    <property type="evidence" value="ECO:0007669"/>
    <property type="project" value="UniProtKB-KW"/>
</dbReference>
<keyword evidence="1" id="KW-0540">Nuclease</keyword>
<protein>
    <submittedName>
        <fullName evidence="7">UV DNA damage repair endonuclease UvsE</fullName>
    </submittedName>
</protein>
<dbReference type="SUPFAM" id="SSF51658">
    <property type="entry name" value="Xylose isomerase-like"/>
    <property type="match status" value="1"/>
</dbReference>
<evidence type="ECO:0000256" key="3">
    <source>
        <dbReference type="ARBA" id="ARBA00022763"/>
    </source>
</evidence>
<keyword evidence="5" id="KW-0378">Hydrolase</keyword>
<evidence type="ECO:0000313" key="8">
    <source>
        <dbReference type="Proteomes" id="UP000290649"/>
    </source>
</evidence>
<dbReference type="Proteomes" id="UP000290649">
    <property type="component" value="Unassembled WGS sequence"/>
</dbReference>
<evidence type="ECO:0000256" key="6">
    <source>
        <dbReference type="ARBA" id="ARBA00023204"/>
    </source>
</evidence>
<evidence type="ECO:0000313" key="7">
    <source>
        <dbReference type="EMBL" id="RXJ04627.1"/>
    </source>
</evidence>
<dbReference type="Gene3D" id="3.20.20.150">
    <property type="entry name" value="Divalent-metal-dependent TIM barrel enzymes"/>
    <property type="match status" value="1"/>
</dbReference>
<keyword evidence="2 7" id="KW-0255">Endonuclease</keyword>
<keyword evidence="6" id="KW-0234">DNA repair</keyword>
<evidence type="ECO:0000256" key="5">
    <source>
        <dbReference type="ARBA" id="ARBA00022801"/>
    </source>
</evidence>
<dbReference type="NCBIfam" id="TIGR00629">
    <property type="entry name" value="uvde"/>
    <property type="match status" value="1"/>
</dbReference>
<dbReference type="RefSeq" id="WP_129076427.1">
    <property type="nucleotide sequence ID" value="NZ_QOUX01000001.1"/>
</dbReference>
<proteinExistence type="predicted"/>
<dbReference type="OrthoDB" id="9782576at2"/>
<name>A0A4Q0VY01_9BACI</name>
<comment type="caution">
    <text evidence="7">The sequence shown here is derived from an EMBL/GenBank/DDBJ whole genome shotgun (WGS) entry which is preliminary data.</text>
</comment>
<accession>A0A4Q0VY01</accession>
<dbReference type="AlphaFoldDB" id="A0A4Q0VY01"/>
<sequence>MKLGYACLNVSLALKMRTCRMKTVEIEGMKRVKELTLENLQNVINILKWNQENQIDFFRVTSDIVPFGSHEILTWDWWKDEDVLALTAEIKEYKEKHQMRLSVHPGQYTIINSPNESVVSNAFRDLEYHYKFIDLMGGTDMVIHVGGVYGNKDEAKKRFIENYKRLSPGIKEMLILENDDKSFHVQDVLSIYEEVGVPVCFDIHHHRCNPYEEASIDDLLTQVVSSWQNKRLPKMHISSGRNSKTDTSHHDYILKEDFDDFIELLGDRDVDLMFEAKKKELAVLRIRDELNENNSFL</sequence>